<dbReference type="InterPro" id="IPR004155">
    <property type="entry name" value="PBS_lyase_HEAT"/>
</dbReference>
<dbReference type="OMA" id="LQEPCSI"/>
<dbReference type="InParanoid" id="A0A078AU57"/>
<organism evidence="1 2">
    <name type="scientific">Stylonychia lemnae</name>
    <name type="common">Ciliate</name>
    <dbReference type="NCBI Taxonomy" id="5949"/>
    <lineage>
        <taxon>Eukaryota</taxon>
        <taxon>Sar</taxon>
        <taxon>Alveolata</taxon>
        <taxon>Ciliophora</taxon>
        <taxon>Intramacronucleata</taxon>
        <taxon>Spirotrichea</taxon>
        <taxon>Stichotrichia</taxon>
        <taxon>Sporadotrichida</taxon>
        <taxon>Oxytrichidae</taxon>
        <taxon>Stylonychinae</taxon>
        <taxon>Stylonychia</taxon>
    </lineage>
</organism>
<dbReference type="InterPro" id="IPR011989">
    <property type="entry name" value="ARM-like"/>
</dbReference>
<dbReference type="SMART" id="SM00567">
    <property type="entry name" value="EZ_HEAT"/>
    <property type="match status" value="5"/>
</dbReference>
<dbReference type="Gene3D" id="1.25.10.10">
    <property type="entry name" value="Leucine-rich Repeat Variant"/>
    <property type="match status" value="2"/>
</dbReference>
<evidence type="ECO:0000313" key="1">
    <source>
        <dbReference type="EMBL" id="CDW84373.1"/>
    </source>
</evidence>
<dbReference type="SUPFAM" id="SSF48371">
    <property type="entry name" value="ARM repeat"/>
    <property type="match status" value="1"/>
</dbReference>
<sequence length="323" mass="37403">MIWIDHDKVSEYAATLQDLTLPIPKRVSSLWCLRTVSSLECLDALFRAFEIEQSSELLKHEICYALGQMDKSPEHIEKIQNFLEKVLDEDHPKIVLHEAVEALGNINSENTLKLLKRFENETSEILYETCFLTIKLVEWREKTENGKTEGLNLSKLKFNTTNDPAPPFNFVREPKYKDIQLLESIILDNENYDLFERYRALFTLRELNTEEAVIAMCQCMTKENSKKCSALLKHEVAFILAQMEEVFKVSIPFLIDCVANEEEAPIVRHEVLVSLGDMIDDKSLLEQFVNHPDQIVNESCQVAFSYIDNRKAVQEEERLINAQ</sequence>
<dbReference type="EMBL" id="CCKQ01012739">
    <property type="protein sequence ID" value="CDW84373.1"/>
    <property type="molecule type" value="Genomic_DNA"/>
</dbReference>
<evidence type="ECO:0000313" key="2">
    <source>
        <dbReference type="Proteomes" id="UP000039865"/>
    </source>
</evidence>
<reference evidence="1 2" key="1">
    <citation type="submission" date="2014-06" db="EMBL/GenBank/DDBJ databases">
        <authorList>
            <person name="Swart Estienne"/>
        </authorList>
    </citation>
    <scope>NUCLEOTIDE SEQUENCE [LARGE SCALE GENOMIC DNA]</scope>
    <source>
        <strain evidence="1 2">130c</strain>
    </source>
</reference>
<proteinExistence type="predicted"/>
<gene>
    <name evidence="1" type="primary">Contig1755.g1901</name>
    <name evidence="1" type="ORF">STYLEM_13434</name>
</gene>
<dbReference type="AlphaFoldDB" id="A0A078AU57"/>
<dbReference type="Proteomes" id="UP000039865">
    <property type="component" value="Unassembled WGS sequence"/>
</dbReference>
<name>A0A078AU57_STYLE</name>
<accession>A0A078AU57</accession>
<dbReference type="InterPro" id="IPR016024">
    <property type="entry name" value="ARM-type_fold"/>
</dbReference>
<dbReference type="GO" id="GO:0016491">
    <property type="term" value="F:oxidoreductase activity"/>
    <property type="evidence" value="ECO:0007669"/>
    <property type="project" value="TreeGrafter"/>
</dbReference>
<dbReference type="PANTHER" id="PTHR12697">
    <property type="entry name" value="PBS LYASE HEAT-LIKE PROTEIN"/>
    <property type="match status" value="1"/>
</dbReference>
<dbReference type="OrthoDB" id="421002at2759"/>
<keyword evidence="2" id="KW-1185">Reference proteome</keyword>
<dbReference type="PANTHER" id="PTHR12697:SF5">
    <property type="entry name" value="DEOXYHYPUSINE HYDROXYLASE"/>
    <property type="match status" value="1"/>
</dbReference>
<protein>
    <submittedName>
        <fullName evidence="1">Deoxyhypusine hydroxylase</fullName>
    </submittedName>
</protein>